<sequence length="78" mass="8004">MSLLDEINAARPTVSKTICGVRRVLSDLSEADAADLKSALDNPAVESTAIAKGVVAALGVKLAAPSVGRHRKGECSCQ</sequence>
<protein>
    <submittedName>
        <fullName evidence="1">Uncharacterized protein</fullName>
    </submittedName>
</protein>
<name>A0A6J5RU56_9CAUD</name>
<dbReference type="EMBL" id="LR797285">
    <property type="protein sequence ID" value="CAB4199492.1"/>
    <property type="molecule type" value="Genomic_DNA"/>
</dbReference>
<reference evidence="1" key="1">
    <citation type="submission" date="2020-05" db="EMBL/GenBank/DDBJ databases">
        <authorList>
            <person name="Chiriac C."/>
            <person name="Salcher M."/>
            <person name="Ghai R."/>
            <person name="Kavagutti S V."/>
        </authorList>
    </citation>
    <scope>NUCLEOTIDE SEQUENCE</scope>
</reference>
<organism evidence="1">
    <name type="scientific">uncultured Caudovirales phage</name>
    <dbReference type="NCBI Taxonomy" id="2100421"/>
    <lineage>
        <taxon>Viruses</taxon>
        <taxon>Duplodnaviria</taxon>
        <taxon>Heunggongvirae</taxon>
        <taxon>Uroviricota</taxon>
        <taxon>Caudoviricetes</taxon>
        <taxon>Peduoviridae</taxon>
        <taxon>Maltschvirus</taxon>
        <taxon>Maltschvirus maltsch</taxon>
    </lineage>
</organism>
<evidence type="ECO:0000313" key="1">
    <source>
        <dbReference type="EMBL" id="CAB4199492.1"/>
    </source>
</evidence>
<proteinExistence type="predicted"/>
<gene>
    <name evidence="1" type="ORF">UFOVP1336_42</name>
</gene>
<accession>A0A6J5RU56</accession>